<accession>Q4RWR6</accession>
<feature type="compositionally biased region" description="Polar residues" evidence="1">
    <location>
        <begin position="1"/>
        <end position="18"/>
    </location>
</feature>
<evidence type="ECO:0000256" key="1">
    <source>
        <dbReference type="SAM" id="MobiDB-lite"/>
    </source>
</evidence>
<reference evidence="2" key="2">
    <citation type="submission" date="2004-02" db="EMBL/GenBank/DDBJ databases">
        <authorList>
            <consortium name="Genoscope"/>
            <consortium name="Whitehead Institute Centre for Genome Research"/>
        </authorList>
    </citation>
    <scope>NUCLEOTIDE SEQUENCE</scope>
</reference>
<gene>
    <name evidence="2" type="ORF">GSTENG00027735001</name>
</gene>
<reference evidence="2" key="1">
    <citation type="journal article" date="2004" name="Nature">
        <title>Genome duplication in the teleost fish Tetraodon nigroviridis reveals the early vertebrate proto-karyotype.</title>
        <authorList>
            <person name="Jaillon O."/>
            <person name="Aury J.-M."/>
            <person name="Brunet F."/>
            <person name="Petit J.-L."/>
            <person name="Stange-Thomann N."/>
            <person name="Mauceli E."/>
            <person name="Bouneau L."/>
            <person name="Fischer C."/>
            <person name="Ozouf-Costaz C."/>
            <person name="Bernot A."/>
            <person name="Nicaud S."/>
            <person name="Jaffe D."/>
            <person name="Fisher S."/>
            <person name="Lutfalla G."/>
            <person name="Dossat C."/>
            <person name="Segurens B."/>
            <person name="Dasilva C."/>
            <person name="Salanoubat M."/>
            <person name="Levy M."/>
            <person name="Boudet N."/>
            <person name="Castellano S."/>
            <person name="Anthouard V."/>
            <person name="Jubin C."/>
            <person name="Castelli V."/>
            <person name="Katinka M."/>
            <person name="Vacherie B."/>
            <person name="Biemont C."/>
            <person name="Skalli Z."/>
            <person name="Cattolico L."/>
            <person name="Poulain J."/>
            <person name="De Berardinis V."/>
            <person name="Cruaud C."/>
            <person name="Duprat S."/>
            <person name="Brottier P."/>
            <person name="Coutanceau J.-P."/>
            <person name="Gouzy J."/>
            <person name="Parra G."/>
            <person name="Lardier G."/>
            <person name="Chapple C."/>
            <person name="McKernan K.J."/>
            <person name="McEwan P."/>
            <person name="Bosak S."/>
            <person name="Kellis M."/>
            <person name="Volff J.-N."/>
            <person name="Guigo R."/>
            <person name="Zody M.C."/>
            <person name="Mesirov J."/>
            <person name="Lindblad-Toh K."/>
            <person name="Birren B."/>
            <person name="Nusbaum C."/>
            <person name="Kahn D."/>
            <person name="Robinson-Rechavi M."/>
            <person name="Laudet V."/>
            <person name="Schachter V."/>
            <person name="Quetier F."/>
            <person name="Saurin W."/>
            <person name="Scarpelli C."/>
            <person name="Wincker P."/>
            <person name="Lander E.S."/>
            <person name="Weissenbach J."/>
            <person name="Roest Crollius H."/>
        </authorList>
    </citation>
    <scope>NUCLEOTIDE SEQUENCE [LARGE SCALE GENOMIC DNA]</scope>
</reference>
<dbReference type="EMBL" id="CAAE01014981">
    <property type="protein sequence ID" value="CAG07166.1"/>
    <property type="molecule type" value="Genomic_DNA"/>
</dbReference>
<proteinExistence type="predicted"/>
<evidence type="ECO:0000313" key="2">
    <source>
        <dbReference type="EMBL" id="CAG07166.1"/>
    </source>
</evidence>
<name>Q4RWR6_TETNG</name>
<comment type="caution">
    <text evidence="2">The sequence shown here is derived from an EMBL/GenBank/DDBJ whole genome shotgun (WGS) entry which is preliminary data.</text>
</comment>
<protein>
    <submittedName>
        <fullName evidence="2">(spotted green pufferfish) hypothetical protein</fullName>
    </submittedName>
</protein>
<organism evidence="2">
    <name type="scientific">Tetraodon nigroviridis</name>
    <name type="common">Spotted green pufferfish</name>
    <name type="synonym">Chelonodon nigroviridis</name>
    <dbReference type="NCBI Taxonomy" id="99883"/>
    <lineage>
        <taxon>Eukaryota</taxon>
        <taxon>Metazoa</taxon>
        <taxon>Chordata</taxon>
        <taxon>Craniata</taxon>
        <taxon>Vertebrata</taxon>
        <taxon>Euteleostomi</taxon>
        <taxon>Actinopterygii</taxon>
        <taxon>Neopterygii</taxon>
        <taxon>Teleostei</taxon>
        <taxon>Neoteleostei</taxon>
        <taxon>Acanthomorphata</taxon>
        <taxon>Eupercaria</taxon>
        <taxon>Tetraodontiformes</taxon>
        <taxon>Tetradontoidea</taxon>
        <taxon>Tetraodontidae</taxon>
        <taxon>Tetraodon</taxon>
    </lineage>
</organism>
<feature type="region of interest" description="Disordered" evidence="1">
    <location>
        <begin position="1"/>
        <end position="24"/>
    </location>
</feature>
<dbReference type="AlphaFoldDB" id="Q4RWR6"/>
<sequence>MSSSRDPLQGAHQGSRTPSCPPWSGWKHCQDHVLATSSLKIPAMSSFSNRLKESFLSFIKVFLYQNKVHALEEYYCDSLNSLMHNHLSFVRCWKLLPNK</sequence>
<dbReference type="KEGG" id="tng:GSTEN00027735G001"/>